<proteinExistence type="predicted"/>
<sequence length="131" mass="14029">MRFGRILLVLPGLAALAWGIVLLSQLAFRQQLVTGGWLLGGPIVHDLLIAPFVGLLVSHVVSVRWRVPLLTGLAVSGVLVLLAVPLLWRTFGTPPSPGLHDGHPLVGLLVALAVVWVLVLGAGLVRRVRRR</sequence>
<dbReference type="OrthoDB" id="3630320at2"/>
<evidence type="ECO:0000313" key="3">
    <source>
        <dbReference type="Proteomes" id="UP000319769"/>
    </source>
</evidence>
<evidence type="ECO:0000256" key="1">
    <source>
        <dbReference type="SAM" id="Phobius"/>
    </source>
</evidence>
<dbReference type="Proteomes" id="UP000319769">
    <property type="component" value="Unassembled WGS sequence"/>
</dbReference>
<feature type="transmembrane region" description="Helical" evidence="1">
    <location>
        <begin position="108"/>
        <end position="125"/>
    </location>
</feature>
<keyword evidence="3" id="KW-1185">Reference proteome</keyword>
<keyword evidence="1" id="KW-0812">Transmembrane</keyword>
<reference evidence="2" key="1">
    <citation type="submission" date="2019-09" db="EMBL/GenBank/DDBJ databases">
        <authorList>
            <person name="Teo W.F.A."/>
            <person name="Duangmal K."/>
        </authorList>
    </citation>
    <scope>NUCLEOTIDE SEQUENCE [LARGE SCALE GENOMIC DNA]</scope>
    <source>
        <strain evidence="2">K81G1</strain>
    </source>
</reference>
<protein>
    <submittedName>
        <fullName evidence="2">Uncharacterized protein</fullName>
    </submittedName>
</protein>
<evidence type="ECO:0000313" key="2">
    <source>
        <dbReference type="EMBL" id="KAA9154588.1"/>
    </source>
</evidence>
<dbReference type="RefSeq" id="WP_144756724.1">
    <property type="nucleotide sequence ID" value="NZ_VMNW02000064.1"/>
</dbReference>
<name>A0A5N0UTR2_9PSEU</name>
<comment type="caution">
    <text evidence="2">The sequence shown here is derived from an EMBL/GenBank/DDBJ whole genome shotgun (WGS) entry which is preliminary data.</text>
</comment>
<gene>
    <name evidence="2" type="ORF">FPZ12_031685</name>
</gene>
<feature type="transmembrane region" description="Helical" evidence="1">
    <location>
        <begin position="69"/>
        <end position="88"/>
    </location>
</feature>
<organism evidence="2 3">
    <name type="scientific">Amycolatopsis acidicola</name>
    <dbReference type="NCBI Taxonomy" id="2596893"/>
    <lineage>
        <taxon>Bacteria</taxon>
        <taxon>Bacillati</taxon>
        <taxon>Actinomycetota</taxon>
        <taxon>Actinomycetes</taxon>
        <taxon>Pseudonocardiales</taxon>
        <taxon>Pseudonocardiaceae</taxon>
        <taxon>Amycolatopsis</taxon>
    </lineage>
</organism>
<accession>A0A5N0UTR2</accession>
<keyword evidence="1" id="KW-1133">Transmembrane helix</keyword>
<dbReference type="EMBL" id="VMNW02000064">
    <property type="protein sequence ID" value="KAA9154588.1"/>
    <property type="molecule type" value="Genomic_DNA"/>
</dbReference>
<dbReference type="AlphaFoldDB" id="A0A5N0UTR2"/>
<feature type="transmembrane region" description="Helical" evidence="1">
    <location>
        <begin position="39"/>
        <end position="57"/>
    </location>
</feature>
<keyword evidence="1" id="KW-0472">Membrane</keyword>